<dbReference type="AlphaFoldDB" id="A0A0H2UAH5"/>
<dbReference type="VEuPathDB" id="FungiDB:MAPG_11890"/>
<reference evidence="3" key="1">
    <citation type="submission" date="2010-05" db="EMBL/GenBank/DDBJ databases">
        <title>The Genome Sequence of Magnaporthe poae strain ATCC 64411.</title>
        <authorList>
            <consortium name="The Broad Institute Genome Sequencing Platform"/>
            <consortium name="Broad Institute Genome Sequencing Center for Infectious Disease"/>
            <person name="Ma L.-J."/>
            <person name="Dead R."/>
            <person name="Young S."/>
            <person name="Zeng Q."/>
            <person name="Koehrsen M."/>
            <person name="Alvarado L."/>
            <person name="Berlin A."/>
            <person name="Chapman S.B."/>
            <person name="Chen Z."/>
            <person name="Freedman E."/>
            <person name="Gellesch M."/>
            <person name="Goldberg J."/>
            <person name="Griggs A."/>
            <person name="Gujja S."/>
            <person name="Heilman E.R."/>
            <person name="Heiman D."/>
            <person name="Hepburn T."/>
            <person name="Howarth C."/>
            <person name="Jen D."/>
            <person name="Larson L."/>
            <person name="Mehta T."/>
            <person name="Neiman D."/>
            <person name="Pearson M."/>
            <person name="Roberts A."/>
            <person name="Saif S."/>
            <person name="Shea T."/>
            <person name="Shenoy N."/>
            <person name="Sisk P."/>
            <person name="Stolte C."/>
            <person name="Sykes S."/>
            <person name="Walk T."/>
            <person name="White J."/>
            <person name="Yandava C."/>
            <person name="Haas B."/>
            <person name="Nusbaum C."/>
            <person name="Birren B."/>
        </authorList>
    </citation>
    <scope>NUCLEOTIDE SEQUENCE</scope>
    <source>
        <strain evidence="3">ATCC 64411</strain>
    </source>
</reference>
<reference evidence="3" key="2">
    <citation type="submission" date="2011-03" db="EMBL/GenBank/DDBJ databases">
        <title>Annotation of Magnaporthe poae ATCC 64411.</title>
        <authorList>
            <person name="Ma L.-J."/>
            <person name="Dead R."/>
            <person name="Young S.K."/>
            <person name="Zeng Q."/>
            <person name="Gargeya S."/>
            <person name="Fitzgerald M."/>
            <person name="Haas B."/>
            <person name="Abouelleil A."/>
            <person name="Alvarado L."/>
            <person name="Arachchi H.M."/>
            <person name="Berlin A."/>
            <person name="Brown A."/>
            <person name="Chapman S.B."/>
            <person name="Chen Z."/>
            <person name="Dunbar C."/>
            <person name="Freedman E."/>
            <person name="Gearin G."/>
            <person name="Gellesch M."/>
            <person name="Goldberg J."/>
            <person name="Griggs A."/>
            <person name="Gujja S."/>
            <person name="Heiman D."/>
            <person name="Howarth C."/>
            <person name="Larson L."/>
            <person name="Lui A."/>
            <person name="MacDonald P.J.P."/>
            <person name="Mehta T."/>
            <person name="Montmayeur A."/>
            <person name="Murphy C."/>
            <person name="Neiman D."/>
            <person name="Pearson M."/>
            <person name="Priest M."/>
            <person name="Roberts A."/>
            <person name="Saif S."/>
            <person name="Shea T."/>
            <person name="Shenoy N."/>
            <person name="Sisk P."/>
            <person name="Stolte C."/>
            <person name="Sykes S."/>
            <person name="Yandava C."/>
            <person name="Wortman J."/>
            <person name="Nusbaum C."/>
            <person name="Birren B."/>
        </authorList>
    </citation>
    <scope>NUCLEOTIDE SEQUENCE</scope>
    <source>
        <strain evidence="3">ATCC 64411</strain>
    </source>
</reference>
<evidence type="ECO:0000256" key="1">
    <source>
        <dbReference type="SAM" id="MobiDB-lite"/>
    </source>
</evidence>
<organism evidence="3">
    <name type="scientific">Magnaporthiopsis poae (strain ATCC 64411 / 73-15)</name>
    <name type="common">Kentucky bluegrass fungus</name>
    <name type="synonym">Magnaporthe poae</name>
    <dbReference type="NCBI Taxonomy" id="644358"/>
    <lineage>
        <taxon>Eukaryota</taxon>
        <taxon>Fungi</taxon>
        <taxon>Dikarya</taxon>
        <taxon>Ascomycota</taxon>
        <taxon>Pezizomycotina</taxon>
        <taxon>Sordariomycetes</taxon>
        <taxon>Sordariomycetidae</taxon>
        <taxon>Magnaporthales</taxon>
        <taxon>Magnaporthaceae</taxon>
        <taxon>Magnaporthiopsis</taxon>
    </lineage>
</organism>
<dbReference type="EMBL" id="GL877029">
    <property type="protein sequence ID" value="KLU92942.1"/>
    <property type="molecule type" value="Genomic_DNA"/>
</dbReference>
<proteinExistence type="predicted"/>
<accession>A0A0H2UAH5</accession>
<feature type="transmembrane region" description="Helical" evidence="2">
    <location>
        <begin position="252"/>
        <end position="277"/>
    </location>
</feature>
<evidence type="ECO:0000256" key="2">
    <source>
        <dbReference type="SAM" id="Phobius"/>
    </source>
</evidence>
<protein>
    <submittedName>
        <fullName evidence="3">Uncharacterized protein</fullName>
    </submittedName>
</protein>
<gene>
    <name evidence="3" type="ORF">MAPG_11890</name>
</gene>
<feature type="non-terminal residue" evidence="3">
    <location>
        <position position="282"/>
    </location>
</feature>
<keyword evidence="2" id="KW-0472">Membrane</keyword>
<keyword evidence="2" id="KW-0812">Transmembrane</keyword>
<sequence>MTTEASLTYATPTITVEYTRGSVGAMATDTFSLPPQTTQWIPPTSCKTKGRPVVCSKKGDWFDACHEYDSADESDNVYIESSCYPAGYRDIFLRKTGTFSDVVTAAYPGTACPSGWAVPSDGSCRPKIALGSVHYLQAWCCPPGFDSCLFNLSTRNCYRTIASPTQIWVKTATASDASAVAAFATTLVNANSQKPLGVYHAVFPLAITSTTASAGSGVSEQPGLVPPDGGENGNGNGNMNGSTTVQVGLPPAIVAGIVIGVVAVLALIAAVFIFLFMRRRRA</sequence>
<feature type="region of interest" description="Disordered" evidence="1">
    <location>
        <begin position="213"/>
        <end position="241"/>
    </location>
</feature>
<dbReference type="CDD" id="cd12087">
    <property type="entry name" value="TM_EGFR-like"/>
    <property type="match status" value="1"/>
</dbReference>
<keyword evidence="2" id="KW-1133">Transmembrane helix</keyword>
<dbReference type="OrthoDB" id="5210231at2759"/>
<evidence type="ECO:0000313" key="3">
    <source>
        <dbReference type="EMBL" id="KLU92942.1"/>
    </source>
</evidence>
<name>A0A0H2UAH5_MAGP6</name>